<dbReference type="EMBL" id="GL832957">
    <property type="protein sequence ID" value="EGD79051.1"/>
    <property type="molecule type" value="Genomic_DNA"/>
</dbReference>
<feature type="compositionally biased region" description="Low complexity" evidence="1">
    <location>
        <begin position="145"/>
        <end position="157"/>
    </location>
</feature>
<evidence type="ECO:0000256" key="1">
    <source>
        <dbReference type="SAM" id="MobiDB-lite"/>
    </source>
</evidence>
<dbReference type="AlphaFoldDB" id="F2TZM7"/>
<feature type="compositionally biased region" description="Polar residues" evidence="1">
    <location>
        <begin position="1"/>
        <end position="19"/>
    </location>
</feature>
<accession>F2TZM7</accession>
<feature type="compositionally biased region" description="Basic and acidic residues" evidence="1">
    <location>
        <begin position="20"/>
        <end position="38"/>
    </location>
</feature>
<feature type="region of interest" description="Disordered" evidence="1">
    <location>
        <begin position="1"/>
        <end position="217"/>
    </location>
</feature>
<proteinExistence type="predicted"/>
<evidence type="ECO:0000313" key="2">
    <source>
        <dbReference type="EMBL" id="EGD79051.1"/>
    </source>
</evidence>
<reference evidence="2" key="1">
    <citation type="submission" date="2009-08" db="EMBL/GenBank/DDBJ databases">
        <title>Annotation of Salpingoeca rosetta.</title>
        <authorList>
            <consortium name="The Broad Institute Genome Sequencing Platform"/>
            <person name="Russ C."/>
            <person name="Cuomo C."/>
            <person name="Burger G."/>
            <person name="Gray M.W."/>
            <person name="Holland P.W.H."/>
            <person name="King N."/>
            <person name="Lang F.B.F."/>
            <person name="Roger A.J."/>
            <person name="Ruiz-Trillo I."/>
            <person name="Young S.K."/>
            <person name="Zeng Q."/>
            <person name="Gargeya S."/>
            <person name="Alvarado L."/>
            <person name="Berlin A."/>
            <person name="Chapman S.B."/>
            <person name="Chen Z."/>
            <person name="Freedman E."/>
            <person name="Gellesch M."/>
            <person name="Goldberg J."/>
            <person name="Griggs A."/>
            <person name="Gujja S."/>
            <person name="Heilman E."/>
            <person name="Heiman D."/>
            <person name="Howarth C."/>
            <person name="Mehta T."/>
            <person name="Neiman D."/>
            <person name="Pearson M."/>
            <person name="Roberts A."/>
            <person name="Saif S."/>
            <person name="Shea T."/>
            <person name="Shenoy N."/>
            <person name="Sisk P."/>
            <person name="Stolte C."/>
            <person name="Sykes S."/>
            <person name="White J."/>
            <person name="Yandava C."/>
            <person name="Haas B."/>
            <person name="Nusbaum C."/>
            <person name="Birren B."/>
        </authorList>
    </citation>
    <scope>NUCLEOTIDE SEQUENCE [LARGE SCALE GENOMIC DNA]</scope>
    <source>
        <strain evidence="2">ATCC 50818</strain>
    </source>
</reference>
<keyword evidence="3" id="KW-1185">Reference proteome</keyword>
<dbReference type="KEGG" id="sre:PTSG_11824"/>
<organism evidence="3">
    <name type="scientific">Salpingoeca rosetta (strain ATCC 50818 / BSB-021)</name>
    <dbReference type="NCBI Taxonomy" id="946362"/>
    <lineage>
        <taxon>Eukaryota</taxon>
        <taxon>Choanoflagellata</taxon>
        <taxon>Craspedida</taxon>
        <taxon>Salpingoecidae</taxon>
        <taxon>Salpingoeca</taxon>
    </lineage>
</organism>
<dbReference type="InParanoid" id="F2TZM7"/>
<dbReference type="GeneID" id="16078603"/>
<dbReference type="Proteomes" id="UP000007799">
    <property type="component" value="Unassembled WGS sequence"/>
</dbReference>
<dbReference type="RefSeq" id="XP_004998007.1">
    <property type="nucleotide sequence ID" value="XM_004997950.1"/>
</dbReference>
<evidence type="ECO:0000313" key="3">
    <source>
        <dbReference type="Proteomes" id="UP000007799"/>
    </source>
</evidence>
<protein>
    <submittedName>
        <fullName evidence="2">Uncharacterized protein</fullName>
    </submittedName>
</protein>
<name>F2TZM7_SALR5</name>
<feature type="compositionally biased region" description="Polar residues" evidence="1">
    <location>
        <begin position="126"/>
        <end position="136"/>
    </location>
</feature>
<gene>
    <name evidence="2" type="ORF">PTSG_11824</name>
</gene>
<sequence length="217" mass="24269">MPRMEVSTSMQLSDVQTDNYWRDRYRHDGIRDKKWQEKPKKRRSSSFKVMPVAPQLRPVEKSTSQSQLAVGGRRSSYEWSVPAKPNRKAQSLPNLLVPPPPLKQNKRQYLAPQQGGRYSLSPIPSRPTSSMNQTSPKYLVPEVCSTNPSPFTSPSSTRKASLTSARMQDKSPRMGSMGAGVGLSRDGGSKSPGQAKRTFVSDMSSIGRNSRRSPFRR</sequence>